<dbReference type="PANTHER" id="PTHR21716:SF4">
    <property type="entry name" value="TRANSMEMBRANE PROTEIN 245"/>
    <property type="match status" value="1"/>
</dbReference>
<gene>
    <name evidence="7" type="ORF">AArcSt2_10480</name>
</gene>
<sequence>MNAQRGVLLLLIAALSYLSFQLVQPYFPYLIGAVLLAYIFSPIQAKLETRISPTAAAALLVVGATVALLFPLAVLLIAVAGDAIRFAQAFAADDITGQIEPAEAWLAEQFNQDVNIVAEVATRIEGLAGVVLGTAPDIIGILANATIGLGLAVFVLFYLLRDGDQLMVWIRSATPLPESVQTKLYTRVDDMTRAVLLGHVLVAVIQGAIAGLGLLVVGISNILLWTSVMVLLALLPFIGTFLVWGPASIYLLWTGDLLGGGFLLVYGTIIVGISDEYLRPVIVDRYAEVSPAIIVIGVIGGLSAFGVMGLFIGPVIVGALKAAIEVFDEQYEQL</sequence>
<feature type="transmembrane region" description="Helical" evidence="6">
    <location>
        <begin position="138"/>
        <end position="160"/>
    </location>
</feature>
<feature type="transmembrane region" description="Helical" evidence="6">
    <location>
        <begin position="222"/>
        <end position="244"/>
    </location>
</feature>
<feature type="transmembrane region" description="Helical" evidence="6">
    <location>
        <begin position="26"/>
        <end position="43"/>
    </location>
</feature>
<dbReference type="InterPro" id="IPR002549">
    <property type="entry name" value="AI-2E-like"/>
</dbReference>
<evidence type="ECO:0000256" key="2">
    <source>
        <dbReference type="ARBA" id="ARBA00009773"/>
    </source>
</evidence>
<keyword evidence="8" id="KW-1185">Reference proteome</keyword>
<keyword evidence="5 6" id="KW-0472">Membrane</keyword>
<evidence type="ECO:0000313" key="8">
    <source>
        <dbReference type="Proteomes" id="UP001203207"/>
    </source>
</evidence>
<dbReference type="GO" id="GO:0016020">
    <property type="term" value="C:membrane"/>
    <property type="evidence" value="ECO:0007669"/>
    <property type="project" value="UniProtKB-SubCell"/>
</dbReference>
<keyword evidence="3 6" id="KW-0812">Transmembrane</keyword>
<evidence type="ECO:0000256" key="3">
    <source>
        <dbReference type="ARBA" id="ARBA00022692"/>
    </source>
</evidence>
<evidence type="ECO:0000256" key="4">
    <source>
        <dbReference type="ARBA" id="ARBA00022989"/>
    </source>
</evidence>
<reference evidence="7" key="1">
    <citation type="journal article" date="2022" name="Syst. Appl. Microbiol.">
        <title>Natronocalculus amylovorans gen. nov., sp. nov., and Natranaeroarchaeum aerophilus sp. nov., dominant culturable amylolytic natronoarchaea from hypersaline soda lakes in southwestern Siberia.</title>
        <authorList>
            <person name="Sorokin D.Y."/>
            <person name="Elcheninov A.G."/>
            <person name="Khizhniak T.V."/>
            <person name="Koenen M."/>
            <person name="Bale N.J."/>
            <person name="Damste J.S.S."/>
            <person name="Kublanov I.V."/>
        </authorList>
    </citation>
    <scope>NUCLEOTIDE SEQUENCE</scope>
    <source>
        <strain evidence="7">AArc-St2</strain>
    </source>
</reference>
<proteinExistence type="inferred from homology"/>
<dbReference type="PANTHER" id="PTHR21716">
    <property type="entry name" value="TRANSMEMBRANE PROTEIN"/>
    <property type="match status" value="1"/>
</dbReference>
<evidence type="ECO:0000256" key="6">
    <source>
        <dbReference type="SAM" id="Phobius"/>
    </source>
</evidence>
<dbReference type="Pfam" id="PF01594">
    <property type="entry name" value="AI-2E_transport"/>
    <property type="match status" value="1"/>
</dbReference>
<feature type="transmembrane region" description="Helical" evidence="6">
    <location>
        <begin position="251"/>
        <end position="273"/>
    </location>
</feature>
<accession>A0AAE3FYH6</accession>
<organism evidence="7 8">
    <name type="scientific">Natronocalculus amylovorans</name>
    <dbReference type="NCBI Taxonomy" id="2917812"/>
    <lineage>
        <taxon>Archaea</taxon>
        <taxon>Methanobacteriati</taxon>
        <taxon>Methanobacteriota</taxon>
        <taxon>Stenosarchaea group</taxon>
        <taxon>Halobacteria</taxon>
        <taxon>Halobacteriales</taxon>
        <taxon>Haloferacaceae</taxon>
        <taxon>Natronocalculus</taxon>
    </lineage>
</organism>
<comment type="similarity">
    <text evidence="2">Belongs to the autoinducer-2 exporter (AI-2E) (TC 2.A.86) family.</text>
</comment>
<reference evidence="7" key="2">
    <citation type="submission" date="2022-02" db="EMBL/GenBank/DDBJ databases">
        <authorList>
            <person name="Elcheninov A.G."/>
            <person name="Sorokin D.Y."/>
            <person name="Kublanov I.V."/>
        </authorList>
    </citation>
    <scope>NUCLEOTIDE SEQUENCE</scope>
    <source>
        <strain evidence="7">AArc-St2</strain>
    </source>
</reference>
<evidence type="ECO:0000313" key="7">
    <source>
        <dbReference type="EMBL" id="MCL9817368.1"/>
    </source>
</evidence>
<comment type="caution">
    <text evidence="7">The sequence shown here is derived from an EMBL/GenBank/DDBJ whole genome shotgun (WGS) entry which is preliminary data.</text>
</comment>
<keyword evidence="4 6" id="KW-1133">Transmembrane helix</keyword>
<protein>
    <submittedName>
        <fullName evidence="7">AI-2E family transporter</fullName>
    </submittedName>
</protein>
<dbReference type="RefSeq" id="WP_250584431.1">
    <property type="nucleotide sequence ID" value="NZ_JAKRVX010000003.1"/>
</dbReference>
<dbReference type="EMBL" id="JAKRVX010000003">
    <property type="protein sequence ID" value="MCL9817368.1"/>
    <property type="molecule type" value="Genomic_DNA"/>
</dbReference>
<dbReference type="AlphaFoldDB" id="A0AAE3FYH6"/>
<feature type="transmembrane region" description="Helical" evidence="6">
    <location>
        <begin position="194"/>
        <end position="216"/>
    </location>
</feature>
<comment type="subcellular location">
    <subcellularLocation>
        <location evidence="1">Membrane</location>
        <topology evidence="1">Multi-pass membrane protein</topology>
    </subcellularLocation>
</comment>
<name>A0AAE3FYH6_9EURY</name>
<evidence type="ECO:0000256" key="5">
    <source>
        <dbReference type="ARBA" id="ARBA00023136"/>
    </source>
</evidence>
<feature type="transmembrane region" description="Helical" evidence="6">
    <location>
        <begin position="293"/>
        <end position="320"/>
    </location>
</feature>
<feature type="transmembrane region" description="Helical" evidence="6">
    <location>
        <begin position="55"/>
        <end position="80"/>
    </location>
</feature>
<evidence type="ECO:0000256" key="1">
    <source>
        <dbReference type="ARBA" id="ARBA00004141"/>
    </source>
</evidence>
<dbReference type="Proteomes" id="UP001203207">
    <property type="component" value="Unassembled WGS sequence"/>
</dbReference>